<reference evidence="1" key="1">
    <citation type="submission" date="2020-08" db="EMBL/GenBank/DDBJ databases">
        <title>Multicomponent nature underlies the extraordinary mechanical properties of spider dragline silk.</title>
        <authorList>
            <person name="Kono N."/>
            <person name="Nakamura H."/>
            <person name="Mori M."/>
            <person name="Yoshida Y."/>
            <person name="Ohtoshi R."/>
            <person name="Malay A.D."/>
            <person name="Moran D.A.P."/>
            <person name="Tomita M."/>
            <person name="Numata K."/>
            <person name="Arakawa K."/>
        </authorList>
    </citation>
    <scope>NUCLEOTIDE SEQUENCE</scope>
</reference>
<protein>
    <submittedName>
        <fullName evidence="1">Uncharacterized protein</fullName>
    </submittedName>
</protein>
<evidence type="ECO:0000313" key="2">
    <source>
        <dbReference type="Proteomes" id="UP000887159"/>
    </source>
</evidence>
<dbReference type="GO" id="GO:0003676">
    <property type="term" value="F:nucleic acid binding"/>
    <property type="evidence" value="ECO:0007669"/>
    <property type="project" value="InterPro"/>
</dbReference>
<dbReference type="InterPro" id="IPR036397">
    <property type="entry name" value="RNaseH_sf"/>
</dbReference>
<keyword evidence="2" id="KW-1185">Reference proteome</keyword>
<dbReference type="Proteomes" id="UP000887159">
    <property type="component" value="Unassembled WGS sequence"/>
</dbReference>
<dbReference type="AlphaFoldDB" id="A0A8X6SKS7"/>
<name>A0A8X6SKS7_TRICX</name>
<dbReference type="EMBL" id="BMAU01021335">
    <property type="protein sequence ID" value="GFY15572.1"/>
    <property type="molecule type" value="Genomic_DNA"/>
</dbReference>
<dbReference type="Gene3D" id="3.30.420.10">
    <property type="entry name" value="Ribonuclease H-like superfamily/Ribonuclease H"/>
    <property type="match status" value="1"/>
</dbReference>
<gene>
    <name evidence="1" type="ORF">TNCV_1282201</name>
</gene>
<organism evidence="1 2">
    <name type="scientific">Trichonephila clavipes</name>
    <name type="common">Golden silk orbweaver</name>
    <name type="synonym">Nephila clavipes</name>
    <dbReference type="NCBI Taxonomy" id="2585209"/>
    <lineage>
        <taxon>Eukaryota</taxon>
        <taxon>Metazoa</taxon>
        <taxon>Ecdysozoa</taxon>
        <taxon>Arthropoda</taxon>
        <taxon>Chelicerata</taxon>
        <taxon>Arachnida</taxon>
        <taxon>Araneae</taxon>
        <taxon>Araneomorphae</taxon>
        <taxon>Entelegynae</taxon>
        <taxon>Araneoidea</taxon>
        <taxon>Nephilidae</taxon>
        <taxon>Trichonephila</taxon>
    </lineage>
</organism>
<proteinExistence type="predicted"/>
<evidence type="ECO:0000313" key="1">
    <source>
        <dbReference type="EMBL" id="GFY15572.1"/>
    </source>
</evidence>
<accession>A0A8X6SKS7</accession>
<comment type="caution">
    <text evidence="1">The sequence shown here is derived from an EMBL/GenBank/DDBJ whole genome shotgun (WGS) entry which is preliminary data.</text>
</comment>
<sequence length="89" mass="10275">MVWGEMSYLARSNLLRIECNLESNSRIMCANMLQILFEISVQPQHMQFLPWPAYSEDLSPTEHVLDLVGRRLARDSRPAASKDELLLDI</sequence>